<evidence type="ECO:0000313" key="2">
    <source>
        <dbReference type="EMBL" id="MQS45492.1"/>
    </source>
</evidence>
<dbReference type="RefSeq" id="WP_125705556.1">
    <property type="nucleotide sequence ID" value="NZ_JBHTOO010000027.1"/>
</dbReference>
<feature type="transmembrane region" description="Helical" evidence="1">
    <location>
        <begin position="12"/>
        <end position="31"/>
    </location>
</feature>
<protein>
    <submittedName>
        <fullName evidence="3">Zinc metallopeptidase</fullName>
    </submittedName>
</protein>
<keyword evidence="1" id="KW-1133">Transmembrane helix</keyword>
<dbReference type="EMBL" id="VDFN01000007">
    <property type="protein sequence ID" value="MQS45492.1"/>
    <property type="molecule type" value="Genomic_DNA"/>
</dbReference>
<keyword evidence="1" id="KW-0812">Transmembrane</keyword>
<dbReference type="EMBL" id="VDFM01000005">
    <property type="protein sequence ID" value="MQS52558.1"/>
    <property type="molecule type" value="Genomic_DNA"/>
</dbReference>
<dbReference type="Proteomes" id="UP000380386">
    <property type="component" value="Unassembled WGS sequence"/>
</dbReference>
<feature type="transmembrane region" description="Helical" evidence="1">
    <location>
        <begin position="203"/>
        <end position="229"/>
    </location>
</feature>
<keyword evidence="1" id="KW-0472">Membrane</keyword>
<evidence type="ECO:0000313" key="5">
    <source>
        <dbReference type="Proteomes" id="UP000436655"/>
    </source>
</evidence>
<feature type="transmembrane region" description="Helical" evidence="1">
    <location>
        <begin position="153"/>
        <end position="174"/>
    </location>
</feature>
<dbReference type="Pfam" id="PF04298">
    <property type="entry name" value="Zn_peptidase_2"/>
    <property type="match status" value="1"/>
</dbReference>
<dbReference type="PANTHER" id="PTHR36434">
    <property type="entry name" value="MEMBRANE PROTEASE YUGP-RELATED"/>
    <property type="match status" value="1"/>
</dbReference>
<evidence type="ECO:0000256" key="1">
    <source>
        <dbReference type="SAM" id="Phobius"/>
    </source>
</evidence>
<reference evidence="2" key="2">
    <citation type="submission" date="2019-05" db="EMBL/GenBank/DDBJ databases">
        <authorList>
            <person name="Schuster J.A."/>
            <person name="Ehrmann M.A."/>
        </authorList>
    </citation>
    <scope>NUCLEOTIDE SEQUENCE</scope>
    <source>
        <strain evidence="2">TMW 1.2098</strain>
    </source>
</reference>
<evidence type="ECO:0000313" key="4">
    <source>
        <dbReference type="Proteomes" id="UP000380386"/>
    </source>
</evidence>
<sequence length="234" mass="25262">MTGYGLNGFLDPTFILVIIGIVISMWASWYVNHNFKKYDQVTSHEGTSGAEAARFILDNAGLQNIQIKQVSGNLTDNYNPGDKTLNLSDSTYDSTSVAAIGVAAHECGHAIQDQHNYVPMRMRAALVPAVNLGSNASFPLIIAGMVLGMNHTLITIGIWLFALVVLFQVVTLPVEFNASRRAVSILASGPLLDSTEVPMVKQVLFAAALTYVAAVLSTALQLLRLILIFGNNRN</sequence>
<reference evidence="4 5" key="1">
    <citation type="journal article" date="2019" name="Syst. Appl. Microbiol.">
        <title>Polyphasic characterization of two novel Lactobacillus spp. isolated from blown salami packages: Description of Lactobacillus halodurans sp. nov. and Lactobacillus salsicarnum sp. nov.</title>
        <authorList>
            <person name="Schuster J.A."/>
            <person name="Klingl A."/>
            <person name="Vogel R.F."/>
            <person name="Ehrmann M.A."/>
        </authorList>
    </citation>
    <scope>NUCLEOTIDE SEQUENCE [LARGE SCALE GENOMIC DNA]</scope>
    <source>
        <strain evidence="2 5">TMW 1.2098</strain>
        <strain evidence="3 4">TMW 1.2118</strain>
    </source>
</reference>
<dbReference type="Proteomes" id="UP000436655">
    <property type="component" value="Unassembled WGS sequence"/>
</dbReference>
<keyword evidence="5" id="KW-1185">Reference proteome</keyword>
<comment type="caution">
    <text evidence="3">The sequence shown here is derived from an EMBL/GenBank/DDBJ whole genome shotgun (WGS) entry which is preliminary data.</text>
</comment>
<proteinExistence type="predicted"/>
<gene>
    <name evidence="3" type="ORF">FHL02_05950</name>
    <name evidence="2" type="ORF">FHL03_08345</name>
</gene>
<evidence type="ECO:0000313" key="3">
    <source>
        <dbReference type="EMBL" id="MQS52558.1"/>
    </source>
</evidence>
<organism evidence="3 4">
    <name type="scientific">Companilactobacillus mishanensis</name>
    <dbReference type="NCBI Taxonomy" id="2486008"/>
    <lineage>
        <taxon>Bacteria</taxon>
        <taxon>Bacillati</taxon>
        <taxon>Bacillota</taxon>
        <taxon>Bacilli</taxon>
        <taxon>Lactobacillales</taxon>
        <taxon>Lactobacillaceae</taxon>
        <taxon>Companilactobacillus</taxon>
    </lineage>
</organism>
<dbReference type="PANTHER" id="PTHR36434:SF1">
    <property type="entry name" value="MEMBRANE PROTEASE YUGP-RELATED"/>
    <property type="match status" value="1"/>
</dbReference>
<dbReference type="OrthoDB" id="9784298at2"/>
<dbReference type="AlphaFoldDB" id="A0A5P0ZHU0"/>
<feature type="transmembrane region" description="Helical" evidence="1">
    <location>
        <begin position="124"/>
        <end position="147"/>
    </location>
</feature>
<dbReference type="InterPro" id="IPR007395">
    <property type="entry name" value="Zn_peptidase_2"/>
</dbReference>
<name>A0A5P0ZHU0_9LACO</name>
<accession>A0A5P0ZHU0</accession>